<dbReference type="RefSeq" id="WP_054342479.1">
    <property type="nucleotide sequence ID" value="NZ_FTOE01000001.1"/>
</dbReference>
<reference evidence="3" key="1">
    <citation type="submission" date="2017-01" db="EMBL/GenBank/DDBJ databases">
        <authorList>
            <person name="Varghese N."/>
            <person name="Submissions S."/>
        </authorList>
    </citation>
    <scope>NUCLEOTIDE SEQUENCE [LARGE SCALE GENOMIC DNA]</scope>
    <source>
        <strain evidence="3">DSM 22306</strain>
    </source>
</reference>
<feature type="domain" description="Peptidase C45 hydrolase" evidence="1">
    <location>
        <begin position="98"/>
        <end position="303"/>
    </location>
</feature>
<dbReference type="AlphaFoldDB" id="A0A1N7IX36"/>
<dbReference type="Pfam" id="PF03417">
    <property type="entry name" value="AAT"/>
    <property type="match status" value="1"/>
</dbReference>
<dbReference type="Proteomes" id="UP000185999">
    <property type="component" value="Unassembled WGS sequence"/>
</dbReference>
<protein>
    <submittedName>
        <fullName evidence="2">Predicted choloylglycine hydrolase</fullName>
    </submittedName>
</protein>
<dbReference type="NCBIfam" id="NF040521">
    <property type="entry name" value="C45_proenzyme"/>
    <property type="match status" value="1"/>
</dbReference>
<dbReference type="SUPFAM" id="SSF56235">
    <property type="entry name" value="N-terminal nucleophile aminohydrolases (Ntn hydrolases)"/>
    <property type="match status" value="1"/>
</dbReference>
<keyword evidence="2" id="KW-0378">Hydrolase</keyword>
<evidence type="ECO:0000313" key="2">
    <source>
        <dbReference type="EMBL" id="SIS41655.1"/>
    </source>
</evidence>
<keyword evidence="3" id="KW-1185">Reference proteome</keyword>
<accession>A0A1N7IX36</accession>
<dbReference type="OrthoDB" id="8617387at2"/>
<dbReference type="EMBL" id="FTOE01000001">
    <property type="protein sequence ID" value="SIS41655.1"/>
    <property type="molecule type" value="Genomic_DNA"/>
</dbReference>
<dbReference type="STRING" id="619304.SAMN05421760_101260"/>
<organism evidence="2 3">
    <name type="scientific">Neptunomonas antarctica</name>
    <dbReference type="NCBI Taxonomy" id="619304"/>
    <lineage>
        <taxon>Bacteria</taxon>
        <taxon>Pseudomonadati</taxon>
        <taxon>Pseudomonadota</taxon>
        <taxon>Gammaproteobacteria</taxon>
        <taxon>Oceanospirillales</taxon>
        <taxon>Oceanospirillaceae</taxon>
        <taxon>Neptunomonas</taxon>
    </lineage>
</organism>
<dbReference type="GO" id="GO:0016787">
    <property type="term" value="F:hydrolase activity"/>
    <property type="evidence" value="ECO:0007669"/>
    <property type="project" value="UniProtKB-KW"/>
</dbReference>
<evidence type="ECO:0000313" key="3">
    <source>
        <dbReference type="Proteomes" id="UP000185999"/>
    </source>
</evidence>
<dbReference type="InterPro" id="IPR005079">
    <property type="entry name" value="Peptidase_C45_hydrolase"/>
</dbReference>
<name>A0A1N7IX36_9GAMM</name>
<proteinExistence type="predicted"/>
<dbReference type="Gene3D" id="3.60.60.10">
    <property type="entry name" value="Penicillin V Acylase, Chain A"/>
    <property type="match status" value="1"/>
</dbReference>
<evidence type="ECO:0000259" key="1">
    <source>
        <dbReference type="Pfam" id="PF03417"/>
    </source>
</evidence>
<dbReference type="InterPro" id="IPR047794">
    <property type="entry name" value="C45_proenzyme-like"/>
</dbReference>
<dbReference type="InterPro" id="IPR029055">
    <property type="entry name" value="Ntn_hydrolases_N"/>
</dbReference>
<gene>
    <name evidence="2" type="ORF">SAMN05421760_101260</name>
</gene>
<sequence>MRNLQFEVISEASPGEKFSQLFNKSWPAYRAWYLDEGEAARPSYLECISALKEHMPELVPLYHKILKLLDADDLQARFLSLYCPPTFYSACSQLIYKKEQTALIRNYDFPAFLCEGTVLRSQWFDKKVIAMADCVWGVLDGINDSGLAISINYGGRLVEGKGFGITIVIRYVLETCNTVAEAVDVFKRVPVHLDYNIALLDKHGNHATVLIAPDREPCITQALTSTNHQDPIETGKPLFLKDSGIRLETLNWLDANNQSSLAQTVTQFLHPPLYRPHDSHASGTLYTAVYSPATGHVSYVWPHQSLNLTFDSFPEQILDIHYA</sequence>